<dbReference type="GO" id="GO:0004523">
    <property type="term" value="F:RNA-DNA hybrid ribonuclease activity"/>
    <property type="evidence" value="ECO:0007669"/>
    <property type="project" value="InterPro"/>
</dbReference>
<organism evidence="2 3">
    <name type="scientific">Gossypium harknessii</name>
    <dbReference type="NCBI Taxonomy" id="34285"/>
    <lineage>
        <taxon>Eukaryota</taxon>
        <taxon>Viridiplantae</taxon>
        <taxon>Streptophyta</taxon>
        <taxon>Embryophyta</taxon>
        <taxon>Tracheophyta</taxon>
        <taxon>Spermatophyta</taxon>
        <taxon>Magnoliopsida</taxon>
        <taxon>eudicotyledons</taxon>
        <taxon>Gunneridae</taxon>
        <taxon>Pentapetalae</taxon>
        <taxon>rosids</taxon>
        <taxon>malvids</taxon>
        <taxon>Malvales</taxon>
        <taxon>Malvaceae</taxon>
        <taxon>Malvoideae</taxon>
        <taxon>Gossypium</taxon>
    </lineage>
</organism>
<accession>A0A7J9H1H7</accession>
<comment type="caution">
    <text evidence="2">The sequence shown here is derived from an EMBL/GenBank/DDBJ whole genome shotgun (WGS) entry which is preliminary data.</text>
</comment>
<name>A0A7J9H1H7_9ROSI</name>
<feature type="non-terminal residue" evidence="2">
    <location>
        <position position="62"/>
    </location>
</feature>
<feature type="domain" description="RNase H type-1" evidence="1">
    <location>
        <begin position="5"/>
        <end position="49"/>
    </location>
</feature>
<proteinExistence type="predicted"/>
<evidence type="ECO:0000313" key="3">
    <source>
        <dbReference type="Proteomes" id="UP000593560"/>
    </source>
</evidence>
<sequence>MVTGLIDIFQVEAKAMLKGLKIAWVRGFRQVEVESDNALLVDILRNGLAGTNSIVEVRMIHT</sequence>
<dbReference type="AlphaFoldDB" id="A0A7J9H1H7"/>
<evidence type="ECO:0000313" key="2">
    <source>
        <dbReference type="EMBL" id="MBA0803696.1"/>
    </source>
</evidence>
<dbReference type="GO" id="GO:0003676">
    <property type="term" value="F:nucleic acid binding"/>
    <property type="evidence" value="ECO:0007669"/>
    <property type="project" value="InterPro"/>
</dbReference>
<gene>
    <name evidence="2" type="ORF">Gohar_013882</name>
</gene>
<reference evidence="2 3" key="1">
    <citation type="journal article" date="2019" name="Genome Biol. Evol.">
        <title>Insights into the evolution of the New World diploid cottons (Gossypium, subgenus Houzingenia) based on genome sequencing.</title>
        <authorList>
            <person name="Grover C.E."/>
            <person name="Arick M.A. 2nd"/>
            <person name="Thrash A."/>
            <person name="Conover J.L."/>
            <person name="Sanders W.S."/>
            <person name="Peterson D.G."/>
            <person name="Frelichowski J.E."/>
            <person name="Scheffler J.A."/>
            <person name="Scheffler B.E."/>
            <person name="Wendel J.F."/>
        </authorList>
    </citation>
    <scope>NUCLEOTIDE SEQUENCE [LARGE SCALE GENOMIC DNA]</scope>
    <source>
        <strain evidence="2">0</strain>
        <tissue evidence="2">Leaf</tissue>
    </source>
</reference>
<keyword evidence="3" id="KW-1185">Reference proteome</keyword>
<evidence type="ECO:0000259" key="1">
    <source>
        <dbReference type="Pfam" id="PF13456"/>
    </source>
</evidence>
<protein>
    <recommendedName>
        <fullName evidence="1">RNase H type-1 domain-containing protein</fullName>
    </recommendedName>
</protein>
<dbReference type="InterPro" id="IPR002156">
    <property type="entry name" value="RNaseH_domain"/>
</dbReference>
<dbReference type="EMBL" id="JABFAD010000007">
    <property type="protein sequence ID" value="MBA0803696.1"/>
    <property type="molecule type" value="Genomic_DNA"/>
</dbReference>
<dbReference type="Pfam" id="PF13456">
    <property type="entry name" value="RVT_3"/>
    <property type="match status" value="1"/>
</dbReference>
<dbReference type="Proteomes" id="UP000593560">
    <property type="component" value="Unassembled WGS sequence"/>
</dbReference>
<dbReference type="OrthoDB" id="10371142at2759"/>